<dbReference type="RefSeq" id="WP_109367745.1">
    <property type="nucleotide sequence ID" value="NZ_OOFM01000004.1"/>
</dbReference>
<gene>
    <name evidence="3" type="ORF">OHAE_3826</name>
</gene>
<keyword evidence="1 3" id="KW-0328">Glycosyltransferase</keyword>
<evidence type="ECO:0000256" key="1">
    <source>
        <dbReference type="ARBA" id="ARBA00022676"/>
    </source>
</evidence>
<dbReference type="InterPro" id="IPR028082">
    <property type="entry name" value="Peripla_BP_I"/>
</dbReference>
<dbReference type="NCBIfam" id="TIGR00696">
    <property type="entry name" value="wecG_tagA_cpsF"/>
    <property type="match status" value="1"/>
</dbReference>
<dbReference type="Pfam" id="PF03808">
    <property type="entry name" value="Glyco_tran_WecG"/>
    <property type="match status" value="1"/>
</dbReference>
<dbReference type="EC" id="2.4.1.187" evidence="3"/>
<organism evidence="3 4">
    <name type="scientific">Ochrobactrum soli</name>
    <dbReference type="NCBI Taxonomy" id="2448455"/>
    <lineage>
        <taxon>Bacteria</taxon>
        <taxon>Pseudomonadati</taxon>
        <taxon>Pseudomonadota</taxon>
        <taxon>Alphaproteobacteria</taxon>
        <taxon>Hyphomicrobiales</taxon>
        <taxon>Brucellaceae</taxon>
        <taxon>Brucella/Ochrobactrum group</taxon>
        <taxon>Ochrobactrum</taxon>
    </lineage>
</organism>
<evidence type="ECO:0000313" key="3">
    <source>
        <dbReference type="EMBL" id="SPL63894.1"/>
    </source>
</evidence>
<dbReference type="PANTHER" id="PTHR34136:SF1">
    <property type="entry name" value="UDP-N-ACETYL-D-MANNOSAMINURONIC ACID TRANSFERASE"/>
    <property type="match status" value="1"/>
</dbReference>
<sequence length="256" mass="28707">MPEPSPVHARNILGIKVTGFNWDQALDFFDKALEDGQFLRVAWLNAHCANVAHADATYRQALQSFLVLPDGVGVDIASKIAYGQKFPANLNGTDFVPRLLGHIKRPLRIGLIGGRPGIPEQAAEAFRARAPQHDYRVFADGFFGSHQMTAILDRLAEYRPDIVLVAMGVPLQELFIRTHITAAHCTMACAVGALFDFQAGATERAPQWVRDMRLEWAYRLMREPGRLAGRYLVGNPLFLWRVVQHAVSGYFRQDKR</sequence>
<dbReference type="EMBL" id="OOFM01000004">
    <property type="protein sequence ID" value="SPL63894.1"/>
    <property type="molecule type" value="Genomic_DNA"/>
</dbReference>
<evidence type="ECO:0000256" key="2">
    <source>
        <dbReference type="ARBA" id="ARBA00022679"/>
    </source>
</evidence>
<dbReference type="SUPFAM" id="SSF53822">
    <property type="entry name" value="Periplasmic binding protein-like I"/>
    <property type="match status" value="1"/>
</dbReference>
<protein>
    <submittedName>
        <fullName evidence="3">N-acetylmannosaminyltransferase</fullName>
        <ecNumber evidence="3">2.4.1.187</ecNumber>
    </submittedName>
</protein>
<proteinExistence type="predicted"/>
<reference evidence="4" key="1">
    <citation type="submission" date="2017-12" db="EMBL/GenBank/DDBJ databases">
        <authorList>
            <person name="Diaz M."/>
        </authorList>
    </citation>
    <scope>NUCLEOTIDE SEQUENCE [LARGE SCALE GENOMIC DNA]</scope>
    <source>
        <strain evidence="4">FI11154</strain>
    </source>
</reference>
<dbReference type="AlphaFoldDB" id="A0A2P9HID9"/>
<dbReference type="PANTHER" id="PTHR34136">
    <property type="match status" value="1"/>
</dbReference>
<name>A0A2P9HID9_9HYPH</name>
<dbReference type="CDD" id="cd06533">
    <property type="entry name" value="Glyco_transf_WecG_TagA"/>
    <property type="match status" value="1"/>
</dbReference>
<keyword evidence="2 3" id="KW-0808">Transferase</keyword>
<accession>A0A2P9HID9</accession>
<dbReference type="GO" id="GO:0047244">
    <property type="term" value="F:N-acetylglucosaminyldiphosphoundecaprenol N-acetyl-beta-D-mannosaminyltransferase activity"/>
    <property type="evidence" value="ECO:0007669"/>
    <property type="project" value="UniProtKB-EC"/>
</dbReference>
<dbReference type="InterPro" id="IPR004629">
    <property type="entry name" value="WecG_TagA_CpsF"/>
</dbReference>
<dbReference type="Proteomes" id="UP000246073">
    <property type="component" value="Unassembled WGS sequence"/>
</dbReference>
<evidence type="ECO:0000313" key="4">
    <source>
        <dbReference type="Proteomes" id="UP000246073"/>
    </source>
</evidence>